<gene>
    <name evidence="2" type="ORF">HGMM_F08F07C32</name>
</gene>
<protein>
    <submittedName>
        <fullName evidence="2">Uncharacterized protein</fullName>
    </submittedName>
</protein>
<reference evidence="2" key="1">
    <citation type="journal article" date="2005" name="Environ. Microbiol.">
        <title>Genetic and functional properties of uncultivated thermophilic crenarchaeotes from a subsurface gold mine as revealed by analysis of genome fragments.</title>
        <authorList>
            <person name="Nunoura T."/>
            <person name="Hirayama H."/>
            <person name="Takami H."/>
            <person name="Oida H."/>
            <person name="Nishi S."/>
            <person name="Shimamura S."/>
            <person name="Suzuki Y."/>
            <person name="Inagaki F."/>
            <person name="Takai K."/>
            <person name="Nealson K.H."/>
            <person name="Horikoshi K."/>
        </authorList>
    </citation>
    <scope>NUCLEOTIDE SEQUENCE</scope>
</reference>
<reference evidence="2" key="2">
    <citation type="journal article" date="2012" name="PLoS ONE">
        <title>A Deeply Branching Thermophilic Bacterium with an Ancient Acetyl-CoA Pathway Dominates a Subsurface Ecosystem.</title>
        <authorList>
            <person name="Takami H."/>
            <person name="Noguchi H."/>
            <person name="Takaki Y."/>
            <person name="Uchiyama I."/>
            <person name="Toyoda A."/>
            <person name="Nishi S."/>
            <person name="Chee G.-J."/>
            <person name="Arai W."/>
            <person name="Nunoura T."/>
            <person name="Itoh T."/>
            <person name="Hattori M."/>
            <person name="Takai K."/>
        </authorList>
    </citation>
    <scope>NUCLEOTIDE SEQUENCE</scope>
</reference>
<evidence type="ECO:0000256" key="1">
    <source>
        <dbReference type="SAM" id="MobiDB-lite"/>
    </source>
</evidence>
<feature type="region of interest" description="Disordered" evidence="1">
    <location>
        <begin position="1"/>
        <end position="34"/>
    </location>
</feature>
<dbReference type="EMBL" id="AP011666">
    <property type="protein sequence ID" value="BAL53773.1"/>
    <property type="molecule type" value="Genomic_DNA"/>
</dbReference>
<sequence length="112" mass="12498">MELGAVGQDQSRQIARRFGAQDLPGKPLAHQSGNEPAVIKMRMGQDHIIDLIGGEAKREPVAALDLLRTLKQPAVYENFEFVYLQEEARPCDRLGRAVKRQLHIKSLAPTAR</sequence>
<name>H5SC87_9BACT</name>
<proteinExistence type="predicted"/>
<organism evidence="2">
    <name type="scientific">uncultured Acetothermia bacterium</name>
    <dbReference type="NCBI Taxonomy" id="236499"/>
    <lineage>
        <taxon>Bacteria</taxon>
        <taxon>Candidatus Bipolaricaulota</taxon>
        <taxon>environmental samples</taxon>
    </lineage>
</organism>
<accession>H5SC87</accession>
<evidence type="ECO:0000313" key="2">
    <source>
        <dbReference type="EMBL" id="BAL53773.1"/>
    </source>
</evidence>
<dbReference type="AlphaFoldDB" id="H5SC87"/>